<dbReference type="GO" id="GO:2000042">
    <property type="term" value="P:negative regulation of double-strand break repair via homologous recombination"/>
    <property type="evidence" value="ECO:0007669"/>
    <property type="project" value="TreeGrafter"/>
</dbReference>
<dbReference type="GO" id="GO:0035861">
    <property type="term" value="C:site of double-strand break"/>
    <property type="evidence" value="ECO:0007669"/>
    <property type="project" value="TreeGrafter"/>
</dbReference>
<evidence type="ECO:0000259" key="3">
    <source>
        <dbReference type="Pfam" id="PF03281"/>
    </source>
</evidence>
<accession>A0AAD1RFB2</accession>
<dbReference type="Gene3D" id="3.30.460.90">
    <property type="match status" value="1"/>
</dbReference>
<evidence type="ECO:0008006" key="7">
    <source>
        <dbReference type="Google" id="ProtNLM"/>
    </source>
</evidence>
<evidence type="ECO:0000256" key="2">
    <source>
        <dbReference type="SAM" id="MobiDB-lite"/>
    </source>
</evidence>
<sequence length="439" mass="50701">MAEGNSGRGMKGSSSSTDPEKPLKGRKSTTRSDKQSREKNVCISREEGDDKPRDIHLNRGKSVNGRRQPSTKAESGDKKQGKHKKEDTKASPETRAMGTIPRTPTRKKTTKESTDSPKFEDSVAKPFSTQRKSSKISKPNEFDIMLKIPVQRVILIHFDKSGAFYEFQFKRLPKNNPWNRYSDEMSRFPNKIMAELRDVIKNIIKSDETIKLKRKTPNCPAITIEIKKTPENISVDLVLALEVKGSWPVATRDGMNIDRWLGTRKKKEYKYENVCLVAKQPDESKDKEQAWRLSFSHIEKEIIKNHGNAKTCCEREGQACCRKSCLKLLKCLLELIKNNSNKKSLDVFCSYHAKTAFLHYCAINPLDTQWLTEDLQKCFDDFVGYFLTCLKDARLPNFFIPHHNLFDSRIKKKHFTLLHDEIEHEKNQGYPIFDKLWDL</sequence>
<gene>
    <name evidence="5" type="ORF">PECUL_23A009956</name>
</gene>
<dbReference type="GO" id="GO:0002230">
    <property type="term" value="P:positive regulation of defense response to virus by host"/>
    <property type="evidence" value="ECO:0007669"/>
    <property type="project" value="TreeGrafter"/>
</dbReference>
<comment type="similarity">
    <text evidence="1">Belongs to the mab-21 family.</text>
</comment>
<feature type="compositionally biased region" description="Basic and acidic residues" evidence="2">
    <location>
        <begin position="110"/>
        <end position="123"/>
    </location>
</feature>
<dbReference type="GO" id="GO:0038001">
    <property type="term" value="P:paracrine signaling"/>
    <property type="evidence" value="ECO:0007669"/>
    <property type="project" value="TreeGrafter"/>
</dbReference>
<dbReference type="GO" id="GO:0061501">
    <property type="term" value="F:2',3'-cyclic GMP-AMP synthase activity"/>
    <property type="evidence" value="ECO:0007669"/>
    <property type="project" value="TreeGrafter"/>
</dbReference>
<evidence type="ECO:0000313" key="5">
    <source>
        <dbReference type="EMBL" id="CAH2248900.1"/>
    </source>
</evidence>
<feature type="domain" description="Mab-21-like nucleotidyltransferase" evidence="3">
    <location>
        <begin position="135"/>
        <end position="305"/>
    </location>
</feature>
<dbReference type="GO" id="GO:0002218">
    <property type="term" value="P:activation of innate immune response"/>
    <property type="evidence" value="ECO:0007669"/>
    <property type="project" value="TreeGrafter"/>
</dbReference>
<dbReference type="Gene3D" id="1.10.1410.40">
    <property type="match status" value="1"/>
</dbReference>
<organism evidence="5 6">
    <name type="scientific">Pelobates cultripes</name>
    <name type="common">Western spadefoot toad</name>
    <dbReference type="NCBI Taxonomy" id="61616"/>
    <lineage>
        <taxon>Eukaryota</taxon>
        <taxon>Metazoa</taxon>
        <taxon>Chordata</taxon>
        <taxon>Craniata</taxon>
        <taxon>Vertebrata</taxon>
        <taxon>Euteleostomi</taxon>
        <taxon>Amphibia</taxon>
        <taxon>Batrachia</taxon>
        <taxon>Anura</taxon>
        <taxon>Pelobatoidea</taxon>
        <taxon>Pelobatidae</taxon>
        <taxon>Pelobates</taxon>
    </lineage>
</organism>
<dbReference type="GO" id="GO:0071360">
    <property type="term" value="P:cellular response to exogenous dsRNA"/>
    <property type="evidence" value="ECO:0007669"/>
    <property type="project" value="TreeGrafter"/>
</dbReference>
<proteinExistence type="inferred from homology"/>
<dbReference type="FunFam" id="1.10.1410.40:FF:000007">
    <property type="entry name" value="Cyclic GMP-AMP synthase"/>
    <property type="match status" value="1"/>
</dbReference>
<evidence type="ECO:0000259" key="4">
    <source>
        <dbReference type="Pfam" id="PF20266"/>
    </source>
</evidence>
<reference evidence="5" key="1">
    <citation type="submission" date="2022-03" db="EMBL/GenBank/DDBJ databases">
        <authorList>
            <person name="Alioto T."/>
            <person name="Alioto T."/>
            <person name="Gomez Garrido J."/>
        </authorList>
    </citation>
    <scope>NUCLEOTIDE SEQUENCE</scope>
</reference>
<dbReference type="InterPro" id="IPR046903">
    <property type="entry name" value="Mab-21-like_nuc_Trfase"/>
</dbReference>
<feature type="region of interest" description="Disordered" evidence="2">
    <location>
        <begin position="1"/>
        <end position="135"/>
    </location>
</feature>
<dbReference type="InterPro" id="IPR046906">
    <property type="entry name" value="Mab-21_HhH/H2TH-like"/>
</dbReference>
<feature type="domain" description="Mab-21-like HhH/H2TH-like" evidence="4">
    <location>
        <begin position="321"/>
        <end position="422"/>
    </location>
</feature>
<dbReference type="GO" id="GO:0005634">
    <property type="term" value="C:nucleus"/>
    <property type="evidence" value="ECO:0007669"/>
    <property type="project" value="TreeGrafter"/>
</dbReference>
<dbReference type="Pfam" id="PF20266">
    <property type="entry name" value="Mab-21_C"/>
    <property type="match status" value="1"/>
</dbReference>
<dbReference type="Pfam" id="PF03281">
    <property type="entry name" value="Mab-21"/>
    <property type="match status" value="1"/>
</dbReference>
<dbReference type="AlphaFoldDB" id="A0AAD1RFB2"/>
<dbReference type="InterPro" id="IPR024810">
    <property type="entry name" value="MAB21L/cGLR"/>
</dbReference>
<feature type="compositionally biased region" description="Basic and acidic residues" evidence="2">
    <location>
        <begin position="30"/>
        <end position="57"/>
    </location>
</feature>
<dbReference type="EMBL" id="OW240913">
    <property type="protein sequence ID" value="CAH2248900.1"/>
    <property type="molecule type" value="Genomic_DNA"/>
</dbReference>
<dbReference type="PANTHER" id="PTHR10656:SF35">
    <property type="entry name" value="CYCLIC GMP-AMP SYNTHASE"/>
    <property type="match status" value="1"/>
</dbReference>
<feature type="compositionally biased region" description="Basic and acidic residues" evidence="2">
    <location>
        <begin position="74"/>
        <end position="92"/>
    </location>
</feature>
<name>A0AAD1RFB2_PELCU</name>
<dbReference type="GO" id="GO:0003690">
    <property type="term" value="F:double-stranded DNA binding"/>
    <property type="evidence" value="ECO:0007669"/>
    <property type="project" value="TreeGrafter"/>
</dbReference>
<dbReference type="SMART" id="SM01265">
    <property type="entry name" value="Mab-21"/>
    <property type="match status" value="1"/>
</dbReference>
<feature type="compositionally biased region" description="Gly residues" evidence="2">
    <location>
        <begin position="1"/>
        <end position="10"/>
    </location>
</feature>
<evidence type="ECO:0000313" key="6">
    <source>
        <dbReference type="Proteomes" id="UP001295444"/>
    </source>
</evidence>
<dbReference type="GO" id="GO:0005829">
    <property type="term" value="C:cytosol"/>
    <property type="evidence" value="ECO:0007669"/>
    <property type="project" value="TreeGrafter"/>
</dbReference>
<evidence type="ECO:0000256" key="1">
    <source>
        <dbReference type="ARBA" id="ARBA00008307"/>
    </source>
</evidence>
<dbReference type="GO" id="GO:0006974">
    <property type="term" value="P:DNA damage response"/>
    <property type="evidence" value="ECO:0007669"/>
    <property type="project" value="TreeGrafter"/>
</dbReference>
<protein>
    <recommendedName>
        <fullName evidence="7">Cyclic GMP-AMP synthase</fullName>
    </recommendedName>
</protein>
<dbReference type="GO" id="GO:0032481">
    <property type="term" value="P:positive regulation of type I interferon production"/>
    <property type="evidence" value="ECO:0007669"/>
    <property type="project" value="TreeGrafter"/>
</dbReference>
<dbReference type="PANTHER" id="PTHR10656">
    <property type="entry name" value="CELL FATE DETERMINING PROTEIN MAB21-RELATED"/>
    <property type="match status" value="1"/>
</dbReference>
<keyword evidence="6" id="KW-1185">Reference proteome</keyword>
<dbReference type="Proteomes" id="UP001295444">
    <property type="component" value="Chromosome 02"/>
</dbReference>
<dbReference type="GO" id="GO:0003682">
    <property type="term" value="F:chromatin binding"/>
    <property type="evidence" value="ECO:0007669"/>
    <property type="project" value="TreeGrafter"/>
</dbReference>